<evidence type="ECO:0000313" key="2">
    <source>
        <dbReference type="EMBL" id="KAF1849884.1"/>
    </source>
</evidence>
<dbReference type="Proteomes" id="UP000800039">
    <property type="component" value="Unassembled WGS sequence"/>
</dbReference>
<name>A0A9P4GQW7_9PLEO</name>
<dbReference type="InterPro" id="IPR021838">
    <property type="entry name" value="DUF3431"/>
</dbReference>
<accession>A0A9P4GQW7</accession>
<dbReference type="AlphaFoldDB" id="A0A9P4GQW7"/>
<gene>
    <name evidence="2" type="ORF">K460DRAFT_360733</name>
</gene>
<organism evidence="2 3">
    <name type="scientific">Cucurbitaria berberidis CBS 394.84</name>
    <dbReference type="NCBI Taxonomy" id="1168544"/>
    <lineage>
        <taxon>Eukaryota</taxon>
        <taxon>Fungi</taxon>
        <taxon>Dikarya</taxon>
        <taxon>Ascomycota</taxon>
        <taxon>Pezizomycotina</taxon>
        <taxon>Dothideomycetes</taxon>
        <taxon>Pleosporomycetidae</taxon>
        <taxon>Pleosporales</taxon>
        <taxon>Pleosporineae</taxon>
        <taxon>Cucurbitariaceae</taxon>
        <taxon>Cucurbitaria</taxon>
    </lineage>
</organism>
<dbReference type="GeneID" id="63849576"/>
<dbReference type="Pfam" id="PF11913">
    <property type="entry name" value="DUF3431"/>
    <property type="match status" value="1"/>
</dbReference>
<proteinExistence type="predicted"/>
<keyword evidence="1" id="KW-1133">Transmembrane helix</keyword>
<dbReference type="OrthoDB" id="426718at2759"/>
<keyword evidence="1" id="KW-0812">Transmembrane</keyword>
<sequence length="297" mass="33587">MRGRTAIATTILFVVIICLFISAPKSWRTGASPPSVTGHYPYVKPSPLPWNPPSSKEPSGEAQADRLIVKVMLEDEDALWIDSLFPTWRKELVTIDKRFSKLHKGGNRVDKGRIASHYLIWIIENYKNLPETVVFLPPDQHTQQTSQSVIWTSSGSNLKTNISNLQIAFIQSSGFANLHCPTPSRCADLILPFRSPPNEFRTLEVAMPKVWQGIFGNTTVPEQLATAPGAEFAVSKTQVQKRSLDEYLKFWTWLHRTPMDDDTAGLVFEHLWHVIFGRDAVFCPEEKQCECEVYGKC</sequence>
<dbReference type="PANTHER" id="PTHR37490:SF2">
    <property type="match status" value="1"/>
</dbReference>
<evidence type="ECO:0000313" key="3">
    <source>
        <dbReference type="Proteomes" id="UP000800039"/>
    </source>
</evidence>
<dbReference type="RefSeq" id="XP_040792447.1">
    <property type="nucleotide sequence ID" value="XM_040932325.1"/>
</dbReference>
<dbReference type="EMBL" id="ML976614">
    <property type="protein sequence ID" value="KAF1849884.1"/>
    <property type="molecule type" value="Genomic_DNA"/>
</dbReference>
<keyword evidence="3" id="KW-1185">Reference proteome</keyword>
<evidence type="ECO:0000256" key="1">
    <source>
        <dbReference type="SAM" id="Phobius"/>
    </source>
</evidence>
<feature type="transmembrane region" description="Helical" evidence="1">
    <location>
        <begin position="6"/>
        <end position="23"/>
    </location>
</feature>
<reference evidence="2" key="1">
    <citation type="submission" date="2020-01" db="EMBL/GenBank/DDBJ databases">
        <authorList>
            <consortium name="DOE Joint Genome Institute"/>
            <person name="Haridas S."/>
            <person name="Albert R."/>
            <person name="Binder M."/>
            <person name="Bloem J."/>
            <person name="Labutti K."/>
            <person name="Salamov A."/>
            <person name="Andreopoulos B."/>
            <person name="Baker S.E."/>
            <person name="Barry K."/>
            <person name="Bills G."/>
            <person name="Bluhm B.H."/>
            <person name="Cannon C."/>
            <person name="Castanera R."/>
            <person name="Culley D.E."/>
            <person name="Daum C."/>
            <person name="Ezra D."/>
            <person name="Gonzalez J.B."/>
            <person name="Henrissat B."/>
            <person name="Kuo A."/>
            <person name="Liang C."/>
            <person name="Lipzen A."/>
            <person name="Lutzoni F."/>
            <person name="Magnuson J."/>
            <person name="Mondo S."/>
            <person name="Nolan M."/>
            <person name="Ohm R."/>
            <person name="Pangilinan J."/>
            <person name="Park H.-J."/>
            <person name="Ramirez L."/>
            <person name="Alfaro M."/>
            <person name="Sun H."/>
            <person name="Tritt A."/>
            <person name="Yoshinaga Y."/>
            <person name="Zwiers L.-H."/>
            <person name="Turgeon B.G."/>
            <person name="Goodwin S.B."/>
            <person name="Spatafora J.W."/>
            <person name="Crous P.W."/>
            <person name="Grigoriev I.V."/>
        </authorList>
    </citation>
    <scope>NUCLEOTIDE SEQUENCE</scope>
    <source>
        <strain evidence="2">CBS 394.84</strain>
    </source>
</reference>
<comment type="caution">
    <text evidence="2">The sequence shown here is derived from an EMBL/GenBank/DDBJ whole genome shotgun (WGS) entry which is preliminary data.</text>
</comment>
<dbReference type="PANTHER" id="PTHR37490">
    <property type="entry name" value="EXPRESSED PROTEIN"/>
    <property type="match status" value="1"/>
</dbReference>
<protein>
    <submittedName>
        <fullName evidence="2">Uncharacterized protein</fullName>
    </submittedName>
</protein>
<keyword evidence="1" id="KW-0472">Membrane</keyword>